<evidence type="ECO:0000313" key="13">
    <source>
        <dbReference type="EMBL" id="MBI9000750.1"/>
    </source>
</evidence>
<dbReference type="PANTHER" id="PTHR30349:SF77">
    <property type="entry name" value="TYROSINE RECOMBINASE XERC"/>
    <property type="match status" value="1"/>
</dbReference>
<keyword evidence="2 9" id="KW-0963">Cytoplasm</keyword>
<comment type="similarity">
    <text evidence="9">Belongs to the 'phage' integrase family. XerC subfamily.</text>
</comment>
<dbReference type="InterPro" id="IPR050090">
    <property type="entry name" value="Tyrosine_recombinase_XerCD"/>
</dbReference>
<comment type="subcellular location">
    <subcellularLocation>
        <location evidence="1 9">Cytoplasm</location>
    </subcellularLocation>
</comment>
<feature type="domain" description="Core-binding (CB)" evidence="12">
    <location>
        <begin position="27"/>
        <end position="108"/>
    </location>
</feature>
<evidence type="ECO:0000256" key="1">
    <source>
        <dbReference type="ARBA" id="ARBA00004496"/>
    </source>
</evidence>
<dbReference type="Gene3D" id="1.10.150.130">
    <property type="match status" value="1"/>
</dbReference>
<evidence type="ECO:0000256" key="2">
    <source>
        <dbReference type="ARBA" id="ARBA00022490"/>
    </source>
</evidence>
<comment type="subunit">
    <text evidence="9">Forms a cyclic heterotetrameric complex composed of two molecules of XerC and two molecules of XerD.</text>
</comment>
<dbReference type="InterPro" id="IPR011010">
    <property type="entry name" value="DNA_brk_join_enz"/>
</dbReference>
<dbReference type="PROSITE" id="PS51898">
    <property type="entry name" value="TYR_RECOMBINASE"/>
    <property type="match status" value="1"/>
</dbReference>
<evidence type="ECO:0000256" key="9">
    <source>
        <dbReference type="HAMAP-Rule" id="MF_01808"/>
    </source>
</evidence>
<dbReference type="HAMAP" id="MF_01808">
    <property type="entry name" value="Recomb_XerC_XerD"/>
    <property type="match status" value="1"/>
</dbReference>
<evidence type="ECO:0000256" key="3">
    <source>
        <dbReference type="ARBA" id="ARBA00022618"/>
    </source>
</evidence>
<feature type="active site" evidence="9">
    <location>
        <position position="194"/>
    </location>
</feature>
<keyword evidence="8 9" id="KW-0131">Cell cycle</keyword>
<dbReference type="Pfam" id="PF00589">
    <property type="entry name" value="Phage_integrase"/>
    <property type="match status" value="1"/>
</dbReference>
<dbReference type="PANTHER" id="PTHR30349">
    <property type="entry name" value="PHAGE INTEGRASE-RELATED"/>
    <property type="match status" value="1"/>
</dbReference>
<keyword evidence="14" id="KW-1185">Reference proteome</keyword>
<evidence type="ECO:0000256" key="6">
    <source>
        <dbReference type="ARBA" id="ARBA00023125"/>
    </source>
</evidence>
<evidence type="ECO:0000256" key="7">
    <source>
        <dbReference type="ARBA" id="ARBA00023172"/>
    </source>
</evidence>
<keyword evidence="4 9" id="KW-0159">Chromosome partition</keyword>
<evidence type="ECO:0000259" key="12">
    <source>
        <dbReference type="PROSITE" id="PS51900"/>
    </source>
</evidence>
<comment type="function">
    <text evidence="9">Site-specific tyrosine recombinase, which acts by catalyzing the cutting and rejoining of the recombining DNA molecules. The XerC-XerD complex is essential to convert dimers of the bacterial chromosome into monomers to permit their segregation at cell division. It also contributes to the segregational stability of plasmids.</text>
</comment>
<dbReference type="InterPro" id="IPR002104">
    <property type="entry name" value="Integrase_catalytic"/>
</dbReference>
<accession>A0ABS0VVH0</accession>
<feature type="compositionally biased region" description="Basic residues" evidence="10">
    <location>
        <begin position="1"/>
        <end position="18"/>
    </location>
</feature>
<evidence type="ECO:0000259" key="11">
    <source>
        <dbReference type="PROSITE" id="PS51898"/>
    </source>
</evidence>
<proteinExistence type="inferred from homology"/>
<keyword evidence="5 9" id="KW-0229">DNA integration</keyword>
<dbReference type="Proteomes" id="UP000625574">
    <property type="component" value="Unassembled WGS sequence"/>
</dbReference>
<evidence type="ECO:0000256" key="8">
    <source>
        <dbReference type="ARBA" id="ARBA00023306"/>
    </source>
</evidence>
<dbReference type="InterPro" id="IPR010998">
    <property type="entry name" value="Integrase_recombinase_N"/>
</dbReference>
<keyword evidence="6 9" id="KW-0238">DNA-binding</keyword>
<dbReference type="SUPFAM" id="SSF56349">
    <property type="entry name" value="DNA breaking-rejoining enzymes"/>
    <property type="match status" value="1"/>
</dbReference>
<reference evidence="13 14" key="1">
    <citation type="submission" date="2020-12" db="EMBL/GenBank/DDBJ databases">
        <title>Genome public.</title>
        <authorList>
            <person name="Sun Q."/>
        </authorList>
    </citation>
    <scope>NUCLEOTIDE SEQUENCE [LARGE SCALE GENOMIC DNA]</scope>
    <source>
        <strain evidence="13 14">CCM 8864</strain>
    </source>
</reference>
<keyword evidence="7 9" id="KW-0233">DNA recombination</keyword>
<dbReference type="InterPro" id="IPR013762">
    <property type="entry name" value="Integrase-like_cat_sf"/>
</dbReference>
<dbReference type="InterPro" id="IPR044068">
    <property type="entry name" value="CB"/>
</dbReference>
<dbReference type="EMBL" id="JAEIOT010000007">
    <property type="protein sequence ID" value="MBI9000750.1"/>
    <property type="molecule type" value="Genomic_DNA"/>
</dbReference>
<feature type="region of interest" description="Disordered" evidence="10">
    <location>
        <begin position="1"/>
        <end position="29"/>
    </location>
</feature>
<feature type="active site" evidence="9">
    <location>
        <position position="170"/>
    </location>
</feature>
<feature type="active site" evidence="9">
    <location>
        <position position="266"/>
    </location>
</feature>
<feature type="active site" evidence="9">
    <location>
        <position position="263"/>
    </location>
</feature>
<gene>
    <name evidence="9" type="primary">xerC</name>
    <name evidence="13" type="ORF">JDV76_07190</name>
</gene>
<dbReference type="InterPro" id="IPR023009">
    <property type="entry name" value="Tyrosine_recombinase_XerC/XerD"/>
</dbReference>
<organism evidence="13 14">
    <name type="scientific">Corynebacterium marambiense</name>
    <dbReference type="NCBI Taxonomy" id="2765364"/>
    <lineage>
        <taxon>Bacteria</taxon>
        <taxon>Bacillati</taxon>
        <taxon>Actinomycetota</taxon>
        <taxon>Actinomycetes</taxon>
        <taxon>Mycobacteriales</taxon>
        <taxon>Corynebacteriaceae</taxon>
        <taxon>Corynebacterium</taxon>
    </lineage>
</organism>
<feature type="domain" description="Tyr recombinase" evidence="11">
    <location>
        <begin position="129"/>
        <end position="311"/>
    </location>
</feature>
<dbReference type="Pfam" id="PF02899">
    <property type="entry name" value="Phage_int_SAM_1"/>
    <property type="match status" value="1"/>
</dbReference>
<dbReference type="CDD" id="cd00798">
    <property type="entry name" value="INT_XerDC_C"/>
    <property type="match status" value="1"/>
</dbReference>
<comment type="caution">
    <text evidence="13">The sequence shown here is derived from an EMBL/GenBank/DDBJ whole genome shotgun (WGS) entry which is preliminary data.</text>
</comment>
<dbReference type="SUPFAM" id="SSF47823">
    <property type="entry name" value="lambda integrase-like, N-terminal domain"/>
    <property type="match status" value="1"/>
</dbReference>
<evidence type="ECO:0000256" key="10">
    <source>
        <dbReference type="SAM" id="MobiDB-lite"/>
    </source>
</evidence>
<evidence type="ECO:0000313" key="14">
    <source>
        <dbReference type="Proteomes" id="UP000625574"/>
    </source>
</evidence>
<dbReference type="InterPro" id="IPR004107">
    <property type="entry name" value="Integrase_SAM-like_N"/>
</dbReference>
<name>A0ABS0VVH0_9CORY</name>
<evidence type="ECO:0000256" key="4">
    <source>
        <dbReference type="ARBA" id="ARBA00022829"/>
    </source>
</evidence>
<dbReference type="PROSITE" id="PS51900">
    <property type="entry name" value="CB"/>
    <property type="match status" value="1"/>
</dbReference>
<feature type="active site" description="O-(3'-phospho-DNA)-tyrosine intermediate" evidence="9">
    <location>
        <position position="298"/>
    </location>
</feature>
<sequence length="317" mass="34016">MSWVRHHSPTSHLRKGRAVKGPTTPTGPLPEALEDFCEHLSLVENRSDATVRAYRSDLSPLLGSMSGWGDFTQAALRTWLADAHRSGLARATMARRTAAARSFSSWAARQGYLDTDVAARLATPKTARHLPRVLNVDEAVGVVEAADAASEPEQLRDAAMLEFLYATGVRISELCGLNVADVDLAARTARVTGKGNKQRILPFGSTAVKAVSAWLDQGRGHLATCAEKALFVGVRGGRINPRQVRRIVHAAAAAAGAEGLTPHGIRHSTATHLLDGGADIREVQELLGHSSLQTTQIYTHVSTARLGEAFRQAHPRA</sequence>
<evidence type="ECO:0000256" key="5">
    <source>
        <dbReference type="ARBA" id="ARBA00022908"/>
    </source>
</evidence>
<feature type="active site" evidence="9">
    <location>
        <position position="289"/>
    </location>
</feature>
<protein>
    <recommendedName>
        <fullName evidence="9">Tyrosine recombinase XerC</fullName>
    </recommendedName>
</protein>
<keyword evidence="3 9" id="KW-0132">Cell division</keyword>
<dbReference type="Gene3D" id="1.10.443.10">
    <property type="entry name" value="Intergrase catalytic core"/>
    <property type="match status" value="1"/>
</dbReference>
<dbReference type="NCBIfam" id="NF001399">
    <property type="entry name" value="PRK00283.1"/>
    <property type="match status" value="1"/>
</dbReference>